<dbReference type="AlphaFoldDB" id="F2BDN9"/>
<dbReference type="OrthoDB" id="9963178at2"/>
<organism evidence="1 2">
    <name type="scientific">Neisseria bacilliformis ATCC BAA-1200</name>
    <dbReference type="NCBI Taxonomy" id="888742"/>
    <lineage>
        <taxon>Bacteria</taxon>
        <taxon>Pseudomonadati</taxon>
        <taxon>Pseudomonadota</taxon>
        <taxon>Betaproteobacteria</taxon>
        <taxon>Neisseriales</taxon>
        <taxon>Neisseriaceae</taxon>
        <taxon>Neisseria</taxon>
    </lineage>
</organism>
<proteinExistence type="predicted"/>
<dbReference type="RefSeq" id="WP_007342859.1">
    <property type="nucleotide sequence ID" value="NZ_GL878494.1"/>
</dbReference>
<evidence type="ECO:0000313" key="2">
    <source>
        <dbReference type="Proteomes" id="UP000004105"/>
    </source>
</evidence>
<keyword evidence="2" id="KW-1185">Reference proteome</keyword>
<sequence length="104" mass="11927">MNTQYESTDTFIYSGSNDENTLDIEITYDEEACLYSVFLFISSIRNHDEAFYDNFDIEDDEMTLEEVIEEAQGWILDRATDAQMTKMSPEALAQLKANQALFAA</sequence>
<comment type="caution">
    <text evidence="1">The sequence shown here is derived from an EMBL/GenBank/DDBJ whole genome shotgun (WGS) entry which is preliminary data.</text>
</comment>
<protein>
    <submittedName>
        <fullName evidence="1">Uncharacterized protein</fullName>
    </submittedName>
</protein>
<evidence type="ECO:0000313" key="1">
    <source>
        <dbReference type="EMBL" id="EGF10445.1"/>
    </source>
</evidence>
<dbReference type="EMBL" id="AFAY01000037">
    <property type="protein sequence ID" value="EGF10445.1"/>
    <property type="molecule type" value="Genomic_DNA"/>
</dbReference>
<gene>
    <name evidence="1" type="ORF">HMPREF9123_1853</name>
</gene>
<accession>F2BDN9</accession>
<reference evidence="1 2" key="1">
    <citation type="submission" date="2011-02" db="EMBL/GenBank/DDBJ databases">
        <authorList>
            <person name="Muzny D."/>
            <person name="Qin X."/>
            <person name="Deng J."/>
            <person name="Jiang H."/>
            <person name="Liu Y."/>
            <person name="Qu J."/>
            <person name="Song X.-Z."/>
            <person name="Zhang L."/>
            <person name="Thornton R."/>
            <person name="Coyle M."/>
            <person name="Francisco L."/>
            <person name="Jackson L."/>
            <person name="Javaid M."/>
            <person name="Korchina V."/>
            <person name="Kovar C."/>
            <person name="Mata R."/>
            <person name="Mathew T."/>
            <person name="Ngo R."/>
            <person name="Nguyen L."/>
            <person name="Nguyen N."/>
            <person name="Okwuonu G."/>
            <person name="Ongeri F."/>
            <person name="Pham C."/>
            <person name="Simmons D."/>
            <person name="Wilczek-Boney K."/>
            <person name="Hale W."/>
            <person name="Jakkamsetti A."/>
            <person name="Pham P."/>
            <person name="Ruth R."/>
            <person name="San Lucas F."/>
            <person name="Warren J."/>
            <person name="Zhang J."/>
            <person name="Zhao Z."/>
            <person name="Zhou C."/>
            <person name="Zhu D."/>
            <person name="Lee S."/>
            <person name="Bess C."/>
            <person name="Blankenburg K."/>
            <person name="Forbes L."/>
            <person name="Fu Q."/>
            <person name="Gubbala S."/>
            <person name="Hirani K."/>
            <person name="Jayaseelan J.C."/>
            <person name="Lara F."/>
            <person name="Munidasa M."/>
            <person name="Palculict T."/>
            <person name="Patil S."/>
            <person name="Pu L.-L."/>
            <person name="Saada N."/>
            <person name="Tang L."/>
            <person name="Weissenberger G."/>
            <person name="Zhu Y."/>
            <person name="Hemphill L."/>
            <person name="Shang Y."/>
            <person name="Youmans B."/>
            <person name="Ayvaz T."/>
            <person name="Ross M."/>
            <person name="Santibanez J."/>
            <person name="Aqrawi P."/>
            <person name="Gross S."/>
            <person name="Joshi V."/>
            <person name="Fowler G."/>
            <person name="Nazareth L."/>
            <person name="Reid J."/>
            <person name="Worley K."/>
            <person name="Petrosino J."/>
            <person name="Highlander S."/>
            <person name="Gibbs R."/>
        </authorList>
    </citation>
    <scope>NUCLEOTIDE SEQUENCE [LARGE SCALE GENOMIC DNA]</scope>
    <source>
        <strain evidence="1 2">ATCC BAA-1200</strain>
    </source>
</reference>
<dbReference type="Proteomes" id="UP000004105">
    <property type="component" value="Unassembled WGS sequence"/>
</dbReference>
<dbReference type="HOGENOM" id="CLU_2247132_0_0_4"/>
<name>F2BDN9_9NEIS</name>